<dbReference type="EMBL" id="BGZK01000488">
    <property type="protein sequence ID" value="GBP46645.1"/>
    <property type="molecule type" value="Genomic_DNA"/>
</dbReference>
<proteinExistence type="predicted"/>
<feature type="region of interest" description="Disordered" evidence="1">
    <location>
        <begin position="133"/>
        <end position="156"/>
    </location>
</feature>
<sequence length="173" mass="18948">MHPRTITRSRCRANGKRSGPQPPPVHGSTIQQRLDGPSSQQPWMLLSPERALTVEMVESVDSCDRLDGIVETYTECINKHAKFLSLETRSPSRQGYVVGEYVQAKEVYGAAAAEAQTASWAVLLCTGRGEPVGRHLQGHQGNREKPGGYPTKTDSGLVLSPNESATLWRNLLP</sequence>
<evidence type="ECO:0000256" key="1">
    <source>
        <dbReference type="SAM" id="MobiDB-lite"/>
    </source>
</evidence>
<evidence type="ECO:0000313" key="2">
    <source>
        <dbReference type="EMBL" id="GBP46645.1"/>
    </source>
</evidence>
<dbReference type="OrthoDB" id="411871at2759"/>
<dbReference type="Proteomes" id="UP000299102">
    <property type="component" value="Unassembled WGS sequence"/>
</dbReference>
<keyword evidence="3" id="KW-1185">Reference proteome</keyword>
<gene>
    <name evidence="2" type="ORF">EVAR_86897_1</name>
</gene>
<evidence type="ECO:0000313" key="3">
    <source>
        <dbReference type="Proteomes" id="UP000299102"/>
    </source>
</evidence>
<name>A0A4C1W927_EUMVA</name>
<comment type="caution">
    <text evidence="2">The sequence shown here is derived from an EMBL/GenBank/DDBJ whole genome shotgun (WGS) entry which is preliminary data.</text>
</comment>
<feature type="compositionally biased region" description="Basic residues" evidence="1">
    <location>
        <begin position="1"/>
        <end position="15"/>
    </location>
</feature>
<dbReference type="AlphaFoldDB" id="A0A4C1W927"/>
<reference evidence="2 3" key="1">
    <citation type="journal article" date="2019" name="Commun. Biol.">
        <title>The bagworm genome reveals a unique fibroin gene that provides high tensile strength.</title>
        <authorList>
            <person name="Kono N."/>
            <person name="Nakamura H."/>
            <person name="Ohtoshi R."/>
            <person name="Tomita M."/>
            <person name="Numata K."/>
            <person name="Arakawa K."/>
        </authorList>
    </citation>
    <scope>NUCLEOTIDE SEQUENCE [LARGE SCALE GENOMIC DNA]</scope>
</reference>
<feature type="region of interest" description="Disordered" evidence="1">
    <location>
        <begin position="1"/>
        <end position="39"/>
    </location>
</feature>
<feature type="compositionally biased region" description="Polar residues" evidence="1">
    <location>
        <begin position="28"/>
        <end position="39"/>
    </location>
</feature>
<accession>A0A4C1W927</accession>
<organism evidence="2 3">
    <name type="scientific">Eumeta variegata</name>
    <name type="common">Bagworm moth</name>
    <name type="synonym">Eumeta japonica</name>
    <dbReference type="NCBI Taxonomy" id="151549"/>
    <lineage>
        <taxon>Eukaryota</taxon>
        <taxon>Metazoa</taxon>
        <taxon>Ecdysozoa</taxon>
        <taxon>Arthropoda</taxon>
        <taxon>Hexapoda</taxon>
        <taxon>Insecta</taxon>
        <taxon>Pterygota</taxon>
        <taxon>Neoptera</taxon>
        <taxon>Endopterygota</taxon>
        <taxon>Lepidoptera</taxon>
        <taxon>Glossata</taxon>
        <taxon>Ditrysia</taxon>
        <taxon>Tineoidea</taxon>
        <taxon>Psychidae</taxon>
        <taxon>Oiketicinae</taxon>
        <taxon>Eumeta</taxon>
    </lineage>
</organism>
<protein>
    <submittedName>
        <fullName evidence="2">Uncharacterized protein</fullName>
    </submittedName>
</protein>